<keyword evidence="2" id="KW-1185">Reference proteome</keyword>
<dbReference type="EMBL" id="JABXWT010000021">
    <property type="protein sequence ID" value="NVO58273.1"/>
    <property type="molecule type" value="Genomic_DNA"/>
</dbReference>
<reference evidence="1 2" key="1">
    <citation type="submission" date="2020-06" db="EMBL/GenBank/DDBJ databases">
        <authorList>
            <person name="Cao W.R."/>
        </authorList>
    </citation>
    <scope>NUCLEOTIDE SEQUENCE [LARGE SCALE GENOMIC DNA]</scope>
    <source>
        <strain evidence="1 2">B1Z28</strain>
    </source>
</reference>
<evidence type="ECO:0000313" key="2">
    <source>
        <dbReference type="Proteomes" id="UP000630805"/>
    </source>
</evidence>
<evidence type="ECO:0000313" key="1">
    <source>
        <dbReference type="EMBL" id="NVO58273.1"/>
    </source>
</evidence>
<comment type="caution">
    <text evidence="1">The sequence shown here is derived from an EMBL/GenBank/DDBJ whole genome shotgun (WGS) entry which is preliminary data.</text>
</comment>
<protein>
    <recommendedName>
        <fullName evidence="3">Phage baseplate protein</fullName>
    </recommendedName>
</protein>
<organism evidence="1 2">
    <name type="scientific">Ruegeria haliotis</name>
    <dbReference type="NCBI Taxonomy" id="2747601"/>
    <lineage>
        <taxon>Bacteria</taxon>
        <taxon>Pseudomonadati</taxon>
        <taxon>Pseudomonadota</taxon>
        <taxon>Alphaproteobacteria</taxon>
        <taxon>Rhodobacterales</taxon>
        <taxon>Roseobacteraceae</taxon>
        <taxon>Ruegeria</taxon>
    </lineage>
</organism>
<dbReference type="Proteomes" id="UP000630805">
    <property type="component" value="Unassembled WGS sequence"/>
</dbReference>
<sequence length="218" mass="23595">MNAWEAGQGRSPLDRALCLLWAAGFGDAPVNWPLTKRDRALLELRRHTLGDELTLLTECPACSAELEMDVTISDLLPALTVPEPEDVETDGRTIRIRPLTSADLAVASTEPGSCVAEVIRVRLAGDVPPDAIAEIDTRIEALAARGELQLALTCLDCGAQWSEPLDVAGLVWREIEAVARRTLGEVAELARAFGWSEVQSLSLSPQRRSAYLSLARAT</sequence>
<evidence type="ECO:0008006" key="3">
    <source>
        <dbReference type="Google" id="ProtNLM"/>
    </source>
</evidence>
<accession>A0ABX2PVP7</accession>
<gene>
    <name evidence="1" type="ORF">HW561_21025</name>
</gene>
<name>A0ABX2PVP7_9RHOB</name>
<dbReference type="Pfam" id="PF12322">
    <property type="entry name" value="T4_baseplate"/>
    <property type="match status" value="1"/>
</dbReference>
<proteinExistence type="predicted"/>
<dbReference type="InterPro" id="IPR024364">
    <property type="entry name" value="Baseplate_phage_T4-like"/>
</dbReference>
<dbReference type="RefSeq" id="WP_176867314.1">
    <property type="nucleotide sequence ID" value="NZ_JABXWT010000021.1"/>
</dbReference>